<dbReference type="InterPro" id="IPR013239">
    <property type="entry name" value="RNA_polI_Rpa14"/>
</dbReference>
<dbReference type="Proteomes" id="UP000268321">
    <property type="component" value="Unassembled WGS sequence"/>
</dbReference>
<protein>
    <submittedName>
        <fullName evidence="2">Uncharacterized protein</fullName>
    </submittedName>
</protein>
<reference evidence="3" key="1">
    <citation type="journal article" date="2018" name="Nat. Microbiol.">
        <title>Leveraging single-cell genomics to expand the fungal tree of life.</title>
        <authorList>
            <person name="Ahrendt S.R."/>
            <person name="Quandt C.A."/>
            <person name="Ciobanu D."/>
            <person name="Clum A."/>
            <person name="Salamov A."/>
            <person name="Andreopoulos B."/>
            <person name="Cheng J.F."/>
            <person name="Woyke T."/>
            <person name="Pelin A."/>
            <person name="Henrissat B."/>
            <person name="Reynolds N.K."/>
            <person name="Benny G.L."/>
            <person name="Smith M.E."/>
            <person name="James T.Y."/>
            <person name="Grigoriev I.V."/>
        </authorList>
    </citation>
    <scope>NUCLEOTIDE SEQUENCE [LARGE SCALE GENOMIC DNA]</scope>
    <source>
        <strain evidence="3">Baker2002</strain>
    </source>
</reference>
<name>A0A4P9ZEW5_9ASCO</name>
<feature type="region of interest" description="Disordered" evidence="1">
    <location>
        <begin position="93"/>
        <end position="186"/>
    </location>
</feature>
<gene>
    <name evidence="2" type="ORF">METBISCDRAFT_26921</name>
</gene>
<keyword evidence="3" id="KW-1185">Reference proteome</keyword>
<evidence type="ECO:0000313" key="2">
    <source>
        <dbReference type="EMBL" id="RKP30982.1"/>
    </source>
</evidence>
<feature type="compositionally biased region" description="Basic and acidic residues" evidence="1">
    <location>
        <begin position="136"/>
        <end position="152"/>
    </location>
</feature>
<organism evidence="2 3">
    <name type="scientific">Metschnikowia bicuspidata</name>
    <dbReference type="NCBI Taxonomy" id="27322"/>
    <lineage>
        <taxon>Eukaryota</taxon>
        <taxon>Fungi</taxon>
        <taxon>Dikarya</taxon>
        <taxon>Ascomycota</taxon>
        <taxon>Saccharomycotina</taxon>
        <taxon>Pichiomycetes</taxon>
        <taxon>Metschnikowiaceae</taxon>
        <taxon>Metschnikowia</taxon>
    </lineage>
</organism>
<evidence type="ECO:0000256" key="1">
    <source>
        <dbReference type="SAM" id="MobiDB-lite"/>
    </source>
</evidence>
<sequence length="186" mass="19966">MSTVRARFVEASAVNAPVVAHIKGVKSITLGRAEAILAKFISTTETLTSGMSATDSAAFAVTGMSTTSGKNPVLGQLRRLQRDLRGLPPLLADLEFGAPDKRPAEKPAAQNKRIKFDSDDEAAADLPAYEAEELDVDKGEGKEEQGEEKSPEDAPAESSFAAAEEEKEEQEQGEMVETETKEKNEN</sequence>
<dbReference type="EMBL" id="ML004448">
    <property type="protein sequence ID" value="RKP30982.1"/>
    <property type="molecule type" value="Genomic_DNA"/>
</dbReference>
<dbReference type="OrthoDB" id="4093689at2759"/>
<accession>A0A4P9ZEW5</accession>
<dbReference type="Pfam" id="PF08203">
    <property type="entry name" value="RNA_polI_A14"/>
    <property type="match status" value="1"/>
</dbReference>
<evidence type="ECO:0000313" key="3">
    <source>
        <dbReference type="Proteomes" id="UP000268321"/>
    </source>
</evidence>
<dbReference type="Gene3D" id="6.10.250.3390">
    <property type="match status" value="1"/>
</dbReference>
<proteinExistence type="predicted"/>
<dbReference type="AlphaFoldDB" id="A0A4P9ZEW5"/>
<feature type="compositionally biased region" description="Acidic residues" evidence="1">
    <location>
        <begin position="163"/>
        <end position="177"/>
    </location>
</feature>